<sequence>MIGRCSQFVGARAPRRRRSSAFGGISLILPFAPPSARPRFHLFLAMAIPSLVKIVMLLALATLDVSAAHLRVDAPPVRELQGRFGAWVKTVKTGVVNLPIGDKMYEKYKQVKDQLQGK</sequence>
<keyword evidence="3" id="KW-1185">Reference proteome</keyword>
<accession>A0A8T1W5E2</accession>
<dbReference type="Proteomes" id="UP000694044">
    <property type="component" value="Unassembled WGS sequence"/>
</dbReference>
<proteinExistence type="predicted"/>
<feature type="transmembrane region" description="Helical" evidence="1">
    <location>
        <begin position="20"/>
        <end position="36"/>
    </location>
</feature>
<feature type="transmembrane region" description="Helical" evidence="1">
    <location>
        <begin position="42"/>
        <end position="63"/>
    </location>
</feature>
<reference evidence="2" key="1">
    <citation type="submission" date="2021-02" db="EMBL/GenBank/DDBJ databases">
        <authorList>
            <person name="Palmer J.M."/>
        </authorList>
    </citation>
    <scope>NUCLEOTIDE SEQUENCE</scope>
    <source>
        <strain evidence="2">SCRP734</strain>
    </source>
</reference>
<keyword evidence="1" id="KW-0812">Transmembrane</keyword>
<evidence type="ECO:0000313" key="3">
    <source>
        <dbReference type="Proteomes" id="UP000694044"/>
    </source>
</evidence>
<comment type="caution">
    <text evidence="2">The sequence shown here is derived from an EMBL/GenBank/DDBJ whole genome shotgun (WGS) entry which is preliminary data.</text>
</comment>
<dbReference type="OrthoDB" id="119357at2759"/>
<organism evidence="2 3">
    <name type="scientific">Phytophthora pseudosyringae</name>
    <dbReference type="NCBI Taxonomy" id="221518"/>
    <lineage>
        <taxon>Eukaryota</taxon>
        <taxon>Sar</taxon>
        <taxon>Stramenopiles</taxon>
        <taxon>Oomycota</taxon>
        <taxon>Peronosporomycetes</taxon>
        <taxon>Peronosporales</taxon>
        <taxon>Peronosporaceae</taxon>
        <taxon>Phytophthora</taxon>
    </lineage>
</organism>
<evidence type="ECO:0000313" key="2">
    <source>
        <dbReference type="EMBL" id="KAG7388605.1"/>
    </source>
</evidence>
<dbReference type="AlphaFoldDB" id="A0A8T1W5E2"/>
<name>A0A8T1W5E2_9STRA</name>
<gene>
    <name evidence="2" type="ORF">PHYPSEUDO_012096</name>
</gene>
<dbReference type="EMBL" id="JAGDFM010000057">
    <property type="protein sequence ID" value="KAG7388605.1"/>
    <property type="molecule type" value="Genomic_DNA"/>
</dbReference>
<protein>
    <submittedName>
        <fullName evidence="2">Uncharacterized protein</fullName>
    </submittedName>
</protein>
<evidence type="ECO:0000256" key="1">
    <source>
        <dbReference type="SAM" id="Phobius"/>
    </source>
</evidence>
<keyword evidence="1" id="KW-1133">Transmembrane helix</keyword>
<keyword evidence="1" id="KW-0472">Membrane</keyword>